<evidence type="ECO:0000313" key="3">
    <source>
        <dbReference type="EMBL" id="QDT65547.1"/>
    </source>
</evidence>
<sequence>MSDLPDDVSQWPNDPRLLLGVDRHTDEKTLRRAYTKLIRKYKPEQYPEEFQRIRAAYEQLKQIIAYGGFSREIDYFQTHSSSTTSRGERTSSGSTSAGETEADSNRNEVFDDPEARKPRESPEAIAWKLLREGDPGQAYEDLATLHRQGTATEETYLSLYWIVILFPKVVQSKEEKKRFQACEWLVLGMERLGLRDRLLQVYNYVLKQSRSEVLGPRSLRVFDCKGPFDRRLSILEQRWNAALTYDKIHLIEDDLKHCRHRGLDTTTAMDLQMLASAYERAVWFRCEEGKSFSQKLLLEIGEAEGADNSLDYLHERTELLSELMQELYTTEWDEGVEILRDYWVNDCWEVRQRYLDMVSHWVDSPSYAFQYLLDLGKQSPLAVYLLGEIGSAICPSWMMWSDEEDAERVKQVVRDFYLSNLNPSNRSPRLLFAQFCFREFLSFELAMSILTSEESIVRQDKGFIANHHNDLILKTAINGGIAALSEL</sequence>
<keyword evidence="4" id="KW-1185">Reference proteome</keyword>
<accession>A0A517TB00</accession>
<reference evidence="3 4" key="1">
    <citation type="submission" date="2019-02" db="EMBL/GenBank/DDBJ databases">
        <title>Deep-cultivation of Planctomycetes and their phenomic and genomic characterization uncovers novel biology.</title>
        <authorList>
            <person name="Wiegand S."/>
            <person name="Jogler M."/>
            <person name="Boedeker C."/>
            <person name="Pinto D."/>
            <person name="Vollmers J."/>
            <person name="Rivas-Marin E."/>
            <person name="Kohn T."/>
            <person name="Peeters S.H."/>
            <person name="Heuer A."/>
            <person name="Rast P."/>
            <person name="Oberbeckmann S."/>
            <person name="Bunk B."/>
            <person name="Jeske O."/>
            <person name="Meyerdierks A."/>
            <person name="Storesund J.E."/>
            <person name="Kallscheuer N."/>
            <person name="Luecker S."/>
            <person name="Lage O.M."/>
            <person name="Pohl T."/>
            <person name="Merkel B.J."/>
            <person name="Hornburger P."/>
            <person name="Mueller R.-W."/>
            <person name="Bruemmer F."/>
            <person name="Labrenz M."/>
            <person name="Spormann A.M."/>
            <person name="Op den Camp H."/>
            <person name="Overmann J."/>
            <person name="Amann R."/>
            <person name="Jetten M.S.M."/>
            <person name="Mascher T."/>
            <person name="Medema M.H."/>
            <person name="Devos D.P."/>
            <person name="Kaster A.-K."/>
            <person name="Ovreas L."/>
            <person name="Rohde M."/>
            <person name="Galperin M.Y."/>
            <person name="Jogler C."/>
        </authorList>
    </citation>
    <scope>NUCLEOTIDE SEQUENCE [LARGE SCALE GENOMIC DNA]</scope>
    <source>
        <strain evidence="3 4">V22</strain>
    </source>
</reference>
<dbReference type="Proteomes" id="UP000319976">
    <property type="component" value="Chromosome"/>
</dbReference>
<feature type="compositionally biased region" description="Basic and acidic residues" evidence="1">
    <location>
        <begin position="103"/>
        <end position="120"/>
    </location>
</feature>
<evidence type="ECO:0000259" key="2">
    <source>
        <dbReference type="PROSITE" id="PS50076"/>
    </source>
</evidence>
<dbReference type="EMBL" id="CP036316">
    <property type="protein sequence ID" value="QDT65547.1"/>
    <property type="molecule type" value="Genomic_DNA"/>
</dbReference>
<evidence type="ECO:0000256" key="1">
    <source>
        <dbReference type="SAM" id="MobiDB-lite"/>
    </source>
</evidence>
<name>A0A517TB00_9PLAN</name>
<dbReference type="RefSeq" id="WP_145263648.1">
    <property type="nucleotide sequence ID" value="NZ_CP036316.1"/>
</dbReference>
<dbReference type="InterPro" id="IPR001623">
    <property type="entry name" value="DnaJ_domain"/>
</dbReference>
<dbReference type="SUPFAM" id="SSF46565">
    <property type="entry name" value="Chaperone J-domain"/>
    <property type="match status" value="1"/>
</dbReference>
<dbReference type="InterPro" id="IPR036869">
    <property type="entry name" value="J_dom_sf"/>
</dbReference>
<feature type="compositionally biased region" description="Low complexity" evidence="1">
    <location>
        <begin position="80"/>
        <end position="99"/>
    </location>
</feature>
<dbReference type="AlphaFoldDB" id="A0A517TB00"/>
<evidence type="ECO:0000313" key="4">
    <source>
        <dbReference type="Proteomes" id="UP000319976"/>
    </source>
</evidence>
<dbReference type="Gene3D" id="1.10.287.110">
    <property type="entry name" value="DnaJ domain"/>
    <property type="match status" value="1"/>
</dbReference>
<gene>
    <name evidence="3" type="ORF">V22_28020</name>
</gene>
<feature type="domain" description="J" evidence="2">
    <location>
        <begin position="14"/>
        <end position="77"/>
    </location>
</feature>
<dbReference type="CDD" id="cd06257">
    <property type="entry name" value="DnaJ"/>
    <property type="match status" value="1"/>
</dbReference>
<proteinExistence type="predicted"/>
<feature type="region of interest" description="Disordered" evidence="1">
    <location>
        <begin position="79"/>
        <end position="120"/>
    </location>
</feature>
<organism evidence="3 4">
    <name type="scientific">Calycomorphotria hydatis</name>
    <dbReference type="NCBI Taxonomy" id="2528027"/>
    <lineage>
        <taxon>Bacteria</taxon>
        <taxon>Pseudomonadati</taxon>
        <taxon>Planctomycetota</taxon>
        <taxon>Planctomycetia</taxon>
        <taxon>Planctomycetales</taxon>
        <taxon>Planctomycetaceae</taxon>
        <taxon>Calycomorphotria</taxon>
    </lineage>
</organism>
<dbReference type="KEGG" id="chya:V22_28020"/>
<dbReference type="PROSITE" id="PS50076">
    <property type="entry name" value="DNAJ_2"/>
    <property type="match status" value="1"/>
</dbReference>
<protein>
    <submittedName>
        <fullName evidence="3">DnaJ domain protein</fullName>
    </submittedName>
</protein>
<dbReference type="SMART" id="SM00271">
    <property type="entry name" value="DnaJ"/>
    <property type="match status" value="1"/>
</dbReference>
<dbReference type="OrthoDB" id="231919at2"/>